<dbReference type="EMBL" id="CACRUA010000030">
    <property type="protein sequence ID" value="VYU58261.1"/>
    <property type="molecule type" value="Genomic_DNA"/>
</dbReference>
<sequence length="48" mass="6211">MKTINLRWIYPHYRHDEFVEVSDEVWEVMRQAQREMNNYERRKVYHRA</sequence>
<proteinExistence type="predicted"/>
<dbReference type="AlphaFoldDB" id="A0A6N3G2E9"/>
<reference evidence="1" key="1">
    <citation type="submission" date="2019-11" db="EMBL/GenBank/DDBJ databases">
        <authorList>
            <person name="Feng L."/>
        </authorList>
    </citation>
    <scope>NUCLEOTIDE SEQUENCE</scope>
    <source>
        <strain evidence="1">CsymbiosumLFYP84</strain>
    </source>
</reference>
<name>A0A6N3G2E9_CLOSY</name>
<gene>
    <name evidence="1" type="ORF">CSLFYP84_02807</name>
</gene>
<organism evidence="1">
    <name type="scientific">Clostridium symbiosum</name>
    <name type="common">Bacteroides symbiosus</name>
    <dbReference type="NCBI Taxonomy" id="1512"/>
    <lineage>
        <taxon>Bacteria</taxon>
        <taxon>Bacillati</taxon>
        <taxon>Bacillota</taxon>
        <taxon>Clostridia</taxon>
        <taxon>Lachnospirales</taxon>
        <taxon>Lachnospiraceae</taxon>
        <taxon>Otoolea</taxon>
    </lineage>
</organism>
<evidence type="ECO:0000313" key="1">
    <source>
        <dbReference type="EMBL" id="VYU58261.1"/>
    </source>
</evidence>
<accession>A0A6N3G2E9</accession>
<protein>
    <submittedName>
        <fullName evidence="1">Uncharacterized protein</fullName>
    </submittedName>
</protein>